<dbReference type="HOGENOM" id="CLU_023976_0_0_3"/>
<feature type="transmembrane region" description="Helical" evidence="7">
    <location>
        <begin position="36"/>
        <end position="55"/>
    </location>
</feature>
<evidence type="ECO:0000256" key="3">
    <source>
        <dbReference type="ARBA" id="ARBA00022692"/>
    </source>
</evidence>
<proteinExistence type="inferred from homology"/>
<evidence type="ECO:0000256" key="1">
    <source>
        <dbReference type="ARBA" id="ARBA00004167"/>
    </source>
</evidence>
<dbReference type="InterPro" id="IPR050739">
    <property type="entry name" value="MFP"/>
</dbReference>
<sequence>MTTSNSNSPKTNSSLAVRPLNHQEVQLRPAPLWSKALAWTIISTASLGFIFAVFAKIDEVVLAPGELQPLGAERPVKAPFGGVIKDIVAKEGQKVNAGDTLLRFDADVSRKRKETLETQIKLERKRFEEESRAVEARKRGVVERLNGINRSLNTESSIYTNIIPLAEIGAMQLTELLRQRNKVEQLESEAQVVKADLEEVEAQLNKLKQESLREISELERQMVEVQDTITKEKLSAPIAGIVYGMIPSSAGYAASAGETLVKVVPGGEIEAKIYITNQDVGFMKPGMKAQIRVDAFPYTQFGSITGSLKSVGTLPLEPDQQNPMPRFPAYVKIDKDYLEKDGEKYEISAGQSVQVNLILRDKRVISLLTDAVQKALDSLTRIKSSK</sequence>
<keyword evidence="4 7" id="KW-1133">Transmembrane helix</keyword>
<dbReference type="SUPFAM" id="SSF51230">
    <property type="entry name" value="Single hybrid motif"/>
    <property type="match status" value="1"/>
</dbReference>
<reference evidence="9 10" key="1">
    <citation type="journal article" date="2003" name="Nature">
        <title>The genome of a motile marine Synechococcus.</title>
        <authorList>
            <person name="Palenik B."/>
            <person name="Brahamsha B."/>
            <person name="Larimer F."/>
            <person name="Land M."/>
            <person name="Hauser L."/>
            <person name="Chain P."/>
            <person name="Lamerdin J."/>
            <person name="Regala W."/>
            <person name="Allen E.A."/>
            <person name="McCarren J."/>
            <person name="Paulsen I."/>
            <person name="Dufresne A."/>
            <person name="Partensky F."/>
            <person name="Webb E."/>
            <person name="Waterbury J."/>
        </authorList>
    </citation>
    <scope>NUCLEOTIDE SEQUENCE [LARGE SCALE GENOMIC DNA]</scope>
    <source>
        <strain evidence="9 10">WH8102</strain>
    </source>
</reference>
<comment type="similarity">
    <text evidence="2">Belongs to the membrane fusion protein (MFP) (TC 8.A.1) family.</text>
</comment>
<dbReference type="KEGG" id="syw:SYNW0958"/>
<evidence type="ECO:0000259" key="8">
    <source>
        <dbReference type="Pfam" id="PF26002"/>
    </source>
</evidence>
<dbReference type="RefSeq" id="WP_011127823.1">
    <property type="nucleotide sequence ID" value="NC_005070.1"/>
</dbReference>
<dbReference type="PANTHER" id="PTHR30386:SF26">
    <property type="entry name" value="TRANSPORT PROTEIN COMB"/>
    <property type="match status" value="1"/>
</dbReference>
<dbReference type="InterPro" id="IPR011053">
    <property type="entry name" value="Single_hybrid_motif"/>
</dbReference>
<dbReference type="EMBL" id="BX569691">
    <property type="protein sequence ID" value="CAE07473.1"/>
    <property type="molecule type" value="Genomic_DNA"/>
</dbReference>
<evidence type="ECO:0000256" key="5">
    <source>
        <dbReference type="ARBA" id="ARBA00023136"/>
    </source>
</evidence>
<dbReference type="Pfam" id="PF26002">
    <property type="entry name" value="Beta-barrel_AprE"/>
    <property type="match status" value="1"/>
</dbReference>
<dbReference type="Gene3D" id="2.40.30.170">
    <property type="match status" value="1"/>
</dbReference>
<dbReference type="GO" id="GO:0016020">
    <property type="term" value="C:membrane"/>
    <property type="evidence" value="ECO:0007669"/>
    <property type="project" value="UniProtKB-SubCell"/>
</dbReference>
<dbReference type="Proteomes" id="UP000001422">
    <property type="component" value="Chromosome"/>
</dbReference>
<dbReference type="PANTHER" id="PTHR30386">
    <property type="entry name" value="MEMBRANE FUSION SUBUNIT OF EMRAB-TOLC MULTIDRUG EFFLUX PUMP"/>
    <property type="match status" value="1"/>
</dbReference>
<keyword evidence="5 7" id="KW-0472">Membrane</keyword>
<comment type="subcellular location">
    <subcellularLocation>
        <location evidence="1">Membrane</location>
        <topology evidence="1">Single-pass membrane protein</topology>
    </subcellularLocation>
</comment>
<keyword evidence="10" id="KW-1185">Reference proteome</keyword>
<evidence type="ECO:0000313" key="10">
    <source>
        <dbReference type="Proteomes" id="UP000001422"/>
    </source>
</evidence>
<dbReference type="Gene3D" id="2.40.50.100">
    <property type="match status" value="1"/>
</dbReference>
<accession>Q7U7M3</accession>
<gene>
    <name evidence="9" type="ordered locus">SYNW0958</name>
</gene>
<keyword evidence="6" id="KW-0175">Coiled coil</keyword>
<evidence type="ECO:0000256" key="6">
    <source>
        <dbReference type="SAM" id="Coils"/>
    </source>
</evidence>
<dbReference type="STRING" id="84588.SYNW0958"/>
<evidence type="ECO:0000256" key="2">
    <source>
        <dbReference type="ARBA" id="ARBA00009477"/>
    </source>
</evidence>
<dbReference type="InterPro" id="IPR058982">
    <property type="entry name" value="Beta-barrel_AprE"/>
</dbReference>
<evidence type="ECO:0000256" key="7">
    <source>
        <dbReference type="SAM" id="Phobius"/>
    </source>
</evidence>
<organism evidence="9 10">
    <name type="scientific">Parasynechococcus marenigrum (strain WH8102)</name>
    <dbReference type="NCBI Taxonomy" id="84588"/>
    <lineage>
        <taxon>Bacteria</taxon>
        <taxon>Bacillati</taxon>
        <taxon>Cyanobacteriota</taxon>
        <taxon>Cyanophyceae</taxon>
        <taxon>Synechococcales</taxon>
        <taxon>Prochlorococcaceae</taxon>
        <taxon>Parasynechococcus</taxon>
        <taxon>Parasynechococcus marenigrum</taxon>
    </lineage>
</organism>
<dbReference type="PRINTS" id="PR01490">
    <property type="entry name" value="RTXTOXIND"/>
</dbReference>
<keyword evidence="3 7" id="KW-0812">Transmembrane</keyword>
<dbReference type="AlphaFoldDB" id="Q7U7M3"/>
<feature type="domain" description="AprE-like beta-barrel" evidence="8">
    <location>
        <begin position="271"/>
        <end position="357"/>
    </location>
</feature>
<protein>
    <submittedName>
        <fullName evidence="9">Similar to leukotoxin secretion protein</fullName>
    </submittedName>
</protein>
<feature type="coiled-coil region" evidence="6">
    <location>
        <begin position="176"/>
        <end position="235"/>
    </location>
</feature>
<name>Q7U7M3_PARMW</name>
<dbReference type="eggNOG" id="COG0845">
    <property type="taxonomic scope" value="Bacteria"/>
</dbReference>
<evidence type="ECO:0000256" key="4">
    <source>
        <dbReference type="ARBA" id="ARBA00022989"/>
    </source>
</evidence>
<evidence type="ECO:0000313" key="9">
    <source>
        <dbReference type="EMBL" id="CAE07473.1"/>
    </source>
</evidence>